<evidence type="ECO:0000313" key="1">
    <source>
        <dbReference type="EMBL" id="MED6112940.1"/>
    </source>
</evidence>
<gene>
    <name evidence="1" type="ORF">PIB30_066296</name>
</gene>
<sequence>MAPFDGRPVAALATGSDFLNFQNTDSIIVEESKPIMRLTAGFRQQERCHRACNQLKIPTSVLLVSCLRNFKAMWAAFLLCGQLLLVLVQPASNSTSNNHSFLVSLHESFASNALFSLSKSFLNP</sequence>
<reference evidence="1 2" key="1">
    <citation type="journal article" date="2023" name="Plants (Basel)">
        <title>Bridging the Gap: Combining Genomics and Transcriptomics Approaches to Understand Stylosanthes scabra, an Orphan Legume from the Brazilian Caatinga.</title>
        <authorList>
            <person name="Ferreira-Neto J.R.C."/>
            <person name="da Silva M.D."/>
            <person name="Binneck E."/>
            <person name="de Melo N.F."/>
            <person name="da Silva R.H."/>
            <person name="de Melo A.L.T.M."/>
            <person name="Pandolfi V."/>
            <person name="Bustamante F.O."/>
            <person name="Brasileiro-Vidal A.C."/>
            <person name="Benko-Iseppon A.M."/>
        </authorList>
    </citation>
    <scope>NUCLEOTIDE SEQUENCE [LARGE SCALE GENOMIC DNA]</scope>
    <source>
        <tissue evidence="1">Leaves</tissue>
    </source>
</reference>
<dbReference type="EMBL" id="JASCZI010000674">
    <property type="protein sequence ID" value="MED6112940.1"/>
    <property type="molecule type" value="Genomic_DNA"/>
</dbReference>
<keyword evidence="2" id="KW-1185">Reference proteome</keyword>
<name>A0ABU6QMR9_9FABA</name>
<organism evidence="1 2">
    <name type="scientific">Stylosanthes scabra</name>
    <dbReference type="NCBI Taxonomy" id="79078"/>
    <lineage>
        <taxon>Eukaryota</taxon>
        <taxon>Viridiplantae</taxon>
        <taxon>Streptophyta</taxon>
        <taxon>Embryophyta</taxon>
        <taxon>Tracheophyta</taxon>
        <taxon>Spermatophyta</taxon>
        <taxon>Magnoliopsida</taxon>
        <taxon>eudicotyledons</taxon>
        <taxon>Gunneridae</taxon>
        <taxon>Pentapetalae</taxon>
        <taxon>rosids</taxon>
        <taxon>fabids</taxon>
        <taxon>Fabales</taxon>
        <taxon>Fabaceae</taxon>
        <taxon>Papilionoideae</taxon>
        <taxon>50 kb inversion clade</taxon>
        <taxon>dalbergioids sensu lato</taxon>
        <taxon>Dalbergieae</taxon>
        <taxon>Pterocarpus clade</taxon>
        <taxon>Stylosanthes</taxon>
    </lineage>
</organism>
<evidence type="ECO:0000313" key="2">
    <source>
        <dbReference type="Proteomes" id="UP001341840"/>
    </source>
</evidence>
<proteinExistence type="predicted"/>
<comment type="caution">
    <text evidence="1">The sequence shown here is derived from an EMBL/GenBank/DDBJ whole genome shotgun (WGS) entry which is preliminary data.</text>
</comment>
<accession>A0ABU6QMR9</accession>
<protein>
    <submittedName>
        <fullName evidence="1">Uncharacterized protein</fullName>
    </submittedName>
</protein>
<dbReference type="Proteomes" id="UP001341840">
    <property type="component" value="Unassembled WGS sequence"/>
</dbReference>